<dbReference type="Gene3D" id="3.40.50.300">
    <property type="entry name" value="P-loop containing nucleotide triphosphate hydrolases"/>
    <property type="match status" value="2"/>
</dbReference>
<dbReference type="Pfam" id="PF00270">
    <property type="entry name" value="DEAD"/>
    <property type="match status" value="1"/>
</dbReference>
<dbReference type="GO" id="GO:0004386">
    <property type="term" value="F:helicase activity"/>
    <property type="evidence" value="ECO:0007669"/>
    <property type="project" value="UniProtKB-KW"/>
</dbReference>
<dbReference type="AlphaFoldDB" id="A0A975GVN8"/>
<feature type="domain" description="Helicase ATP-binding" evidence="1">
    <location>
        <begin position="24"/>
        <end position="224"/>
    </location>
</feature>
<keyword evidence="2" id="KW-0067">ATP-binding</keyword>
<proteinExistence type="predicted"/>
<name>A0A975GVN8_9CAUL</name>
<dbReference type="GO" id="GO:0005524">
    <property type="term" value="F:ATP binding"/>
    <property type="evidence" value="ECO:0007669"/>
    <property type="project" value="InterPro"/>
</dbReference>
<dbReference type="SUPFAM" id="SSF52540">
    <property type="entry name" value="P-loop containing nucleoside triphosphate hydrolases"/>
    <property type="match status" value="1"/>
</dbReference>
<keyword evidence="3" id="KW-1185">Reference proteome</keyword>
<evidence type="ECO:0000313" key="2">
    <source>
        <dbReference type="EMBL" id="QTC90863.1"/>
    </source>
</evidence>
<organism evidence="2 3">
    <name type="scientific">Brevundimonas goettingensis</name>
    <dbReference type="NCBI Taxonomy" id="2774190"/>
    <lineage>
        <taxon>Bacteria</taxon>
        <taxon>Pseudomonadati</taxon>
        <taxon>Pseudomonadota</taxon>
        <taxon>Alphaproteobacteria</taxon>
        <taxon>Caulobacterales</taxon>
        <taxon>Caulobacteraceae</taxon>
        <taxon>Brevundimonas</taxon>
    </lineage>
</organism>
<dbReference type="Proteomes" id="UP000663918">
    <property type="component" value="Chromosome"/>
</dbReference>
<dbReference type="InterPro" id="IPR011545">
    <property type="entry name" value="DEAD/DEAH_box_helicase_dom"/>
</dbReference>
<reference evidence="2" key="1">
    <citation type="submission" date="2020-09" db="EMBL/GenBank/DDBJ databases">
        <title>Brevundimonas sp. LVF2 isolated from a puddle in Goettingen, Germany.</title>
        <authorList>
            <person name="Friedrich I."/>
            <person name="Klassen A."/>
            <person name="Hannes N."/>
            <person name="Schneider D."/>
            <person name="Hertel R."/>
            <person name="Daniel R."/>
        </authorList>
    </citation>
    <scope>NUCLEOTIDE SEQUENCE</scope>
    <source>
        <strain evidence="2">LVF2</strain>
    </source>
</reference>
<dbReference type="EMBL" id="CP062222">
    <property type="protein sequence ID" value="QTC90863.1"/>
    <property type="molecule type" value="Genomic_DNA"/>
</dbReference>
<gene>
    <name evidence="2" type="ORF">IFJ75_16800</name>
</gene>
<dbReference type="InterPro" id="IPR014001">
    <property type="entry name" value="Helicase_ATP-bd"/>
</dbReference>
<dbReference type="InterPro" id="IPR027417">
    <property type="entry name" value="P-loop_NTPase"/>
</dbReference>
<evidence type="ECO:0000313" key="3">
    <source>
        <dbReference type="Proteomes" id="UP000663918"/>
    </source>
</evidence>
<sequence length="688" mass="76248">MTTAKPIPAVSFTTARTGASAKANELGMRPMQERAYARRGEQYLLIKSPPASGKSRALMFIALDKLHNQGLKQAIIVVPEKSIGGSFADEPLSKFGFWADWTVKPQWNLCNAPGPDEQRVDPSKVKAVGQFLASEDKVLVCTHATFRFAVDQLGVEAFDGRLIAVDEFHHVSANPDNRLGAQLAEFIRRGKAHIVAMTGSYFRGDAAPVLMPEDENRFETVTYTYYEQLNGYEHLKSLNIGYFFYSGRYLTAIEAVLDPSKKTIVHIPSVNSRESTADKIKEVEHIMHCLGEWLGADPTTGFHRVKLEDGRIIKIADLVDDGDQAKRAKVLTALKDPSHKNDRDHVDIILALGMAKEGFDWIWCEHALTVGYRSSLTEIIQIIGRATRDAPGKESASFTNLIAEPDASEGAVVDAINDTLKAIAASLLMEQVLAPRFNFTPKDHGKIEGFDYGDDGYQEGKANVGFNDQTGQFHFEIGGLVQPKSPEATRVCQEDLNEVITAFVQDKTALERGLFDEETVPEELTQVRMGKIVRDKYPDMSAEDQEAIRQHAIAALNLTQKAKELAATPDTPGEPKANTALLDGVRRLAIEVKELDIDLIDRINPFETAYAVLAKSMNEATLKQVQSVISAKRTTLSPEEAKDYAARAVRFRRERGRSPLMDAADEWERTLAEGAAAFMRYDREGKYG</sequence>
<dbReference type="GO" id="GO:0003676">
    <property type="term" value="F:nucleic acid binding"/>
    <property type="evidence" value="ECO:0007669"/>
    <property type="project" value="InterPro"/>
</dbReference>
<evidence type="ECO:0000259" key="1">
    <source>
        <dbReference type="SMART" id="SM00487"/>
    </source>
</evidence>
<keyword evidence="2" id="KW-0347">Helicase</keyword>
<keyword evidence="2" id="KW-0378">Hydrolase</keyword>
<dbReference type="KEGG" id="bgoe:IFJ75_16800"/>
<protein>
    <submittedName>
        <fullName evidence="2">DEAD/DEAH box helicase</fullName>
    </submittedName>
</protein>
<dbReference type="SMART" id="SM00487">
    <property type="entry name" value="DEXDc"/>
    <property type="match status" value="1"/>
</dbReference>
<dbReference type="RefSeq" id="WP_207869646.1">
    <property type="nucleotide sequence ID" value="NZ_CP062222.1"/>
</dbReference>
<keyword evidence="2" id="KW-0547">Nucleotide-binding</keyword>
<accession>A0A975GVN8</accession>